<accession>A0ABT0IH27</accession>
<comment type="subcellular location">
    <subcellularLocation>
        <location evidence="1">Membrane</location>
    </subcellularLocation>
</comment>
<evidence type="ECO:0000256" key="1">
    <source>
        <dbReference type="ARBA" id="ARBA00004370"/>
    </source>
</evidence>
<sequence>MTARRLLRTVILPVALAVCGFSGWRLHQALTDPGTAAARARDSALADGRSRIARLNSADPARGGADLDAWLDATTGPLHHEYRRLRDQRAAAPAESGTATTARVTDAALTSLDERAGTARMIATLRIEAAARGGERTADRGRFEAVLARTGDGWKLTSLSAVPVSRPEDAW</sequence>
<keyword evidence="2" id="KW-0472">Membrane</keyword>
<comment type="caution">
    <text evidence="3">The sequence shown here is derived from an EMBL/GenBank/DDBJ whole genome shotgun (WGS) entry which is preliminary data.</text>
</comment>
<evidence type="ECO:0000313" key="4">
    <source>
        <dbReference type="Proteomes" id="UP001522868"/>
    </source>
</evidence>
<dbReference type="Proteomes" id="UP001522868">
    <property type="component" value="Unassembled WGS sequence"/>
</dbReference>
<gene>
    <name evidence="3" type="ORF">M1O15_25215</name>
</gene>
<proteinExistence type="predicted"/>
<evidence type="ECO:0000313" key="3">
    <source>
        <dbReference type="EMBL" id="MCK8680635.1"/>
    </source>
</evidence>
<dbReference type="SUPFAM" id="SSF54427">
    <property type="entry name" value="NTF2-like"/>
    <property type="match status" value="1"/>
</dbReference>
<dbReference type="InterPro" id="IPR032710">
    <property type="entry name" value="NTF2-like_dom_sf"/>
</dbReference>
<protein>
    <recommendedName>
        <fullName evidence="5">SnoaL-like domain-containing protein</fullName>
    </recommendedName>
</protein>
<name>A0ABT0IH27_9ACTN</name>
<dbReference type="PANTHER" id="PTHR37042:SF4">
    <property type="entry name" value="OUTER MEMBRANE PROTEIN RV1973"/>
    <property type="match status" value="1"/>
</dbReference>
<keyword evidence="4" id="KW-1185">Reference proteome</keyword>
<organism evidence="3 4">
    <name type="scientific">Streptomyces lichenis</name>
    <dbReference type="NCBI Taxonomy" id="2306967"/>
    <lineage>
        <taxon>Bacteria</taxon>
        <taxon>Bacillati</taxon>
        <taxon>Actinomycetota</taxon>
        <taxon>Actinomycetes</taxon>
        <taxon>Kitasatosporales</taxon>
        <taxon>Streptomycetaceae</taxon>
        <taxon>Streptomyces</taxon>
    </lineage>
</organism>
<dbReference type="PANTHER" id="PTHR37042">
    <property type="entry name" value="OUTER MEMBRANE PROTEIN RV1973"/>
    <property type="match status" value="1"/>
</dbReference>
<dbReference type="RefSeq" id="WP_248636451.1">
    <property type="nucleotide sequence ID" value="NZ_JALPTH010000029.1"/>
</dbReference>
<evidence type="ECO:0008006" key="5">
    <source>
        <dbReference type="Google" id="ProtNLM"/>
    </source>
</evidence>
<reference evidence="3 4" key="1">
    <citation type="submission" date="2022-04" db="EMBL/GenBank/DDBJ databases">
        <title>Streptomyces sp. nov. LCR6-01 isolated from Lichen of Dirinaria sp.</title>
        <authorList>
            <person name="Kanchanasin P."/>
            <person name="Tanasupawat S."/>
            <person name="Phongsopitanun W."/>
        </authorList>
    </citation>
    <scope>NUCLEOTIDE SEQUENCE [LARGE SCALE GENOMIC DNA]</scope>
    <source>
        <strain evidence="3 4">LCR6-01</strain>
    </source>
</reference>
<dbReference type="EMBL" id="JALPTH010000029">
    <property type="protein sequence ID" value="MCK8680635.1"/>
    <property type="molecule type" value="Genomic_DNA"/>
</dbReference>
<evidence type="ECO:0000256" key="2">
    <source>
        <dbReference type="ARBA" id="ARBA00023136"/>
    </source>
</evidence>